<proteinExistence type="predicted"/>
<sequence>MRTRVKIRTAVLAAAFAAPVAVIGTAVPAHAEPTGCTITYKNLSTDRPKMLVTAQCAGGSGYYRIVAKCTSVLPPFATHTLQGAWATAGPTPSSSYVTCIGYLRSPTIETA</sequence>
<dbReference type="Proteomes" id="UP001500665">
    <property type="component" value="Unassembled WGS sequence"/>
</dbReference>
<keyword evidence="1" id="KW-0732">Signal</keyword>
<evidence type="ECO:0000256" key="1">
    <source>
        <dbReference type="SAM" id="SignalP"/>
    </source>
</evidence>
<keyword evidence="3" id="KW-1185">Reference proteome</keyword>
<accession>A0ABN1RCZ6</accession>
<feature type="chain" id="PRO_5045943009" description="Alpha amylase inhibitor" evidence="1">
    <location>
        <begin position="32"/>
        <end position="111"/>
    </location>
</feature>
<evidence type="ECO:0000313" key="2">
    <source>
        <dbReference type="EMBL" id="GAA0955099.1"/>
    </source>
</evidence>
<reference evidence="2 3" key="1">
    <citation type="journal article" date="2019" name="Int. J. Syst. Evol. Microbiol.">
        <title>The Global Catalogue of Microorganisms (GCM) 10K type strain sequencing project: providing services to taxonomists for standard genome sequencing and annotation.</title>
        <authorList>
            <consortium name="The Broad Institute Genomics Platform"/>
            <consortium name="The Broad Institute Genome Sequencing Center for Infectious Disease"/>
            <person name="Wu L."/>
            <person name="Ma J."/>
        </authorList>
    </citation>
    <scope>NUCLEOTIDE SEQUENCE [LARGE SCALE GENOMIC DNA]</scope>
    <source>
        <strain evidence="2 3">JCM 10696</strain>
    </source>
</reference>
<protein>
    <recommendedName>
        <fullName evidence="4">Alpha amylase inhibitor</fullName>
    </recommendedName>
</protein>
<feature type="signal peptide" evidence="1">
    <location>
        <begin position="1"/>
        <end position="31"/>
    </location>
</feature>
<dbReference type="EMBL" id="BAAAHH010000015">
    <property type="protein sequence ID" value="GAA0955099.1"/>
    <property type="molecule type" value="Genomic_DNA"/>
</dbReference>
<organism evidence="2 3">
    <name type="scientific">Actinocorallia libanotica</name>
    <dbReference type="NCBI Taxonomy" id="46162"/>
    <lineage>
        <taxon>Bacteria</taxon>
        <taxon>Bacillati</taxon>
        <taxon>Actinomycetota</taxon>
        <taxon>Actinomycetes</taxon>
        <taxon>Streptosporangiales</taxon>
        <taxon>Thermomonosporaceae</taxon>
        <taxon>Actinocorallia</taxon>
    </lineage>
</organism>
<evidence type="ECO:0008006" key="4">
    <source>
        <dbReference type="Google" id="ProtNLM"/>
    </source>
</evidence>
<gene>
    <name evidence="2" type="ORF">GCM10009550_39370</name>
</gene>
<evidence type="ECO:0000313" key="3">
    <source>
        <dbReference type="Proteomes" id="UP001500665"/>
    </source>
</evidence>
<comment type="caution">
    <text evidence="2">The sequence shown here is derived from an EMBL/GenBank/DDBJ whole genome shotgun (WGS) entry which is preliminary data.</text>
</comment>
<dbReference type="RefSeq" id="WP_344242319.1">
    <property type="nucleotide sequence ID" value="NZ_BAAAHH010000015.1"/>
</dbReference>
<name>A0ABN1RCZ6_9ACTN</name>